<reference evidence="1" key="2">
    <citation type="journal article" name="BMC Genomics">
        <title>New genome assemblies reveal patterns of domestication and adaptation across Brettanomyces (Dekkera) species.</title>
        <authorList>
            <person name="Roach M.J."/>
            <person name="Borneman A.R."/>
        </authorList>
    </citation>
    <scope>NUCLEOTIDE SEQUENCE</scope>
    <source>
        <strain evidence="1">UCD 2041</strain>
    </source>
</reference>
<dbReference type="RefSeq" id="XP_041139492.1">
    <property type="nucleotide sequence ID" value="XM_041281701.1"/>
</dbReference>
<protein>
    <submittedName>
        <fullName evidence="1">Uncharacterized protein</fullName>
    </submittedName>
</protein>
<gene>
    <name evidence="1" type="ORF">BRETT_003189</name>
</gene>
<dbReference type="Proteomes" id="UP000663131">
    <property type="component" value="Chromosome 9"/>
</dbReference>
<proteinExistence type="predicted"/>
<dbReference type="EMBL" id="CP063137">
    <property type="protein sequence ID" value="QOU22999.1"/>
    <property type="molecule type" value="Genomic_DNA"/>
</dbReference>
<evidence type="ECO:0000313" key="1">
    <source>
        <dbReference type="EMBL" id="QOU22999.1"/>
    </source>
</evidence>
<accession>A0A871RAW4</accession>
<dbReference type="GeneID" id="64575113"/>
<sequence>MDIESKENSYSGFQKLSLSIRRRKRREQKRGIKSKSVPVNNPLADIECSTSFDGSNKFSRRFSIRRSFKRRKADEEQVLNDLNNILRVNNEDRAILEQNEREVPVYKSRSPADSRPAGMHMEIDDSFSTVVSRKPDIFETGEKKEFYQTKERKSLSKAVKRIFKHLFSQKTIKNNEEHDLNNTDQTLDYSSRKSPKFGPDETFTFKSLYMSNQTYLAISSRQRSTTHNNVNPTYLNLLAELDPGNEFDTETEILRNEAVNKGKDTFLSTVWNIWDETITESYDTEKKKTLYNLHFCVSMKVYKFSHIQKANKEYESILRFPQNENNQVFICRYGIKPGGHGIFSEGLRIIVNVPSSQGEQMWSITNKLLFTDDIFCSNFDIPIFALSWKKGDSECLALCYWIFNNEMNLSYVRNLTKVLSNFYPQHLKAIFHSVRYFFNNTREGGSIVP</sequence>
<evidence type="ECO:0000313" key="2">
    <source>
        <dbReference type="Proteomes" id="UP000663131"/>
    </source>
</evidence>
<dbReference type="KEGG" id="bbrx:BRETT_003189"/>
<reference evidence="1" key="1">
    <citation type="submission" date="2020-10" db="EMBL/GenBank/DDBJ databases">
        <authorList>
            <person name="Palmer J.M."/>
        </authorList>
    </citation>
    <scope>NUCLEOTIDE SEQUENCE</scope>
    <source>
        <strain evidence="1">UCD 2041</strain>
    </source>
</reference>
<organism evidence="1 2">
    <name type="scientific">Dekkera bruxellensis</name>
    <name type="common">Brettanomyces custersii</name>
    <dbReference type="NCBI Taxonomy" id="5007"/>
    <lineage>
        <taxon>Eukaryota</taxon>
        <taxon>Fungi</taxon>
        <taxon>Dikarya</taxon>
        <taxon>Ascomycota</taxon>
        <taxon>Saccharomycotina</taxon>
        <taxon>Pichiomycetes</taxon>
        <taxon>Pichiales</taxon>
        <taxon>Pichiaceae</taxon>
        <taxon>Brettanomyces</taxon>
    </lineage>
</organism>
<dbReference type="AlphaFoldDB" id="A0A871RAW4"/>
<name>A0A871RAW4_DEKBR</name>